<dbReference type="Pfam" id="PF15919">
    <property type="entry name" value="HicB_lk_antitox"/>
    <property type="match status" value="1"/>
</dbReference>
<evidence type="ECO:0000259" key="1">
    <source>
        <dbReference type="Pfam" id="PF15919"/>
    </source>
</evidence>
<evidence type="ECO:0000313" key="2">
    <source>
        <dbReference type="EMBL" id="MBK9982681.1"/>
    </source>
</evidence>
<dbReference type="AlphaFoldDB" id="A0A9D7SUV4"/>
<dbReference type="EMBL" id="JADKGY010000006">
    <property type="protein sequence ID" value="MBK9982681.1"/>
    <property type="molecule type" value="Genomic_DNA"/>
</dbReference>
<name>A0A9D7SUV4_9BACT</name>
<comment type="caution">
    <text evidence="2">The sequence shown here is derived from an EMBL/GenBank/DDBJ whole genome shotgun (WGS) entry which is preliminary data.</text>
</comment>
<protein>
    <submittedName>
        <fullName evidence="2">Type II toxin-antitoxin system HicB family antitoxin</fullName>
    </submittedName>
</protein>
<dbReference type="Gene3D" id="3.30.160.250">
    <property type="match status" value="1"/>
</dbReference>
<reference evidence="2 3" key="1">
    <citation type="submission" date="2020-10" db="EMBL/GenBank/DDBJ databases">
        <title>Connecting structure to function with the recovery of over 1000 high-quality activated sludge metagenome-assembled genomes encoding full-length rRNA genes using long-read sequencing.</title>
        <authorList>
            <person name="Singleton C.M."/>
            <person name="Petriglieri F."/>
            <person name="Kristensen J.M."/>
            <person name="Kirkegaard R.H."/>
            <person name="Michaelsen T.Y."/>
            <person name="Andersen M.H."/>
            <person name="Karst S.M."/>
            <person name="Dueholm M.S."/>
            <person name="Nielsen P.H."/>
            <person name="Albertsen M."/>
        </authorList>
    </citation>
    <scope>NUCLEOTIDE SEQUENCE [LARGE SCALE GENOMIC DNA]</scope>
    <source>
        <strain evidence="2">Ribe_18-Q3-R11-54_MAXAC.273</strain>
    </source>
</reference>
<evidence type="ECO:0000313" key="3">
    <source>
        <dbReference type="Proteomes" id="UP000808337"/>
    </source>
</evidence>
<dbReference type="InterPro" id="IPR051404">
    <property type="entry name" value="TA_system_antitoxin"/>
</dbReference>
<gene>
    <name evidence="2" type="ORF">IPP15_09710</name>
</gene>
<dbReference type="PANTHER" id="PTHR34504:SF2">
    <property type="entry name" value="UPF0150 PROTEIN SSL0259"/>
    <property type="match status" value="1"/>
</dbReference>
<dbReference type="InterPro" id="IPR031807">
    <property type="entry name" value="HicB-like"/>
</dbReference>
<dbReference type="Proteomes" id="UP000808337">
    <property type="component" value="Unassembled WGS sequence"/>
</dbReference>
<proteinExistence type="predicted"/>
<dbReference type="SUPFAM" id="SSF143100">
    <property type="entry name" value="TTHA1013/TTHA0281-like"/>
    <property type="match status" value="1"/>
</dbReference>
<feature type="domain" description="HicB-like antitoxin of toxin-antitoxin system" evidence="1">
    <location>
        <begin position="6"/>
        <end position="61"/>
    </location>
</feature>
<organism evidence="2 3">
    <name type="scientific">Candidatus Opimibacter skivensis</name>
    <dbReference type="NCBI Taxonomy" id="2982028"/>
    <lineage>
        <taxon>Bacteria</taxon>
        <taxon>Pseudomonadati</taxon>
        <taxon>Bacteroidota</taxon>
        <taxon>Saprospiria</taxon>
        <taxon>Saprospirales</taxon>
        <taxon>Saprospiraceae</taxon>
        <taxon>Candidatus Opimibacter</taxon>
    </lineage>
</organism>
<dbReference type="InterPro" id="IPR035069">
    <property type="entry name" value="TTHA1013/TTHA0281-like"/>
</dbReference>
<accession>A0A9D7SUV4</accession>
<dbReference type="PANTHER" id="PTHR34504">
    <property type="entry name" value="ANTITOXIN HICB"/>
    <property type="match status" value="1"/>
</dbReference>
<sequence>MRKYLVIYEKTKTGFSAYAPDLPGVIATGKTRATVEKNIFEAIQFHIEGLKEEGIKIPKSQAEGEVLVFAK</sequence>